<evidence type="ECO:0000259" key="2">
    <source>
        <dbReference type="PROSITE" id="PS50914"/>
    </source>
</evidence>
<organism evidence="3 4">
    <name type="scientific">Rickettsia canadensis (strain McKiel)</name>
    <dbReference type="NCBI Taxonomy" id="293613"/>
    <lineage>
        <taxon>Bacteria</taxon>
        <taxon>Pseudomonadati</taxon>
        <taxon>Pseudomonadota</taxon>
        <taxon>Alphaproteobacteria</taxon>
        <taxon>Rickettsiales</taxon>
        <taxon>Rickettsiaceae</taxon>
        <taxon>Rickettsieae</taxon>
        <taxon>Rickettsia</taxon>
        <taxon>belli group</taxon>
    </lineage>
</organism>
<dbReference type="HOGENOM" id="CLU_083606_5_1_5"/>
<accession>A8EZ39</accession>
<dbReference type="InterPro" id="IPR007055">
    <property type="entry name" value="BON_dom"/>
</dbReference>
<dbReference type="PANTHER" id="PTHR34606:SF15">
    <property type="entry name" value="BON DOMAIN-CONTAINING PROTEIN"/>
    <property type="match status" value="1"/>
</dbReference>
<dbReference type="NCBIfam" id="TIGR01045">
    <property type="entry name" value="RPE1"/>
    <property type="match status" value="1"/>
</dbReference>
<dbReference type="InterPro" id="IPR005728">
    <property type="entry name" value="RPE1"/>
</dbReference>
<evidence type="ECO:0000256" key="1">
    <source>
        <dbReference type="SAM" id="Phobius"/>
    </source>
</evidence>
<dbReference type="PANTHER" id="PTHR34606">
    <property type="entry name" value="BON DOMAIN-CONTAINING PROTEIN"/>
    <property type="match status" value="1"/>
</dbReference>
<dbReference type="PROSITE" id="PS50914">
    <property type="entry name" value="BON"/>
    <property type="match status" value="2"/>
</dbReference>
<dbReference type="STRING" id="293613.A1E_03435"/>
<dbReference type="Gene3D" id="3.30.1340.30">
    <property type="match status" value="1"/>
</dbReference>
<name>A8EZ39_RICCK</name>
<dbReference type="eggNOG" id="COG2823">
    <property type="taxonomic scope" value="Bacteria"/>
</dbReference>
<dbReference type="EMBL" id="CP000409">
    <property type="protein sequence ID" value="ABV73622.1"/>
    <property type="molecule type" value="Genomic_DNA"/>
</dbReference>
<evidence type="ECO:0000313" key="4">
    <source>
        <dbReference type="Proteomes" id="UP000007056"/>
    </source>
</evidence>
<proteinExistence type="predicted"/>
<dbReference type="InterPro" id="IPR051686">
    <property type="entry name" value="Lipoprotein_DolP"/>
</dbReference>
<dbReference type="AlphaFoldDB" id="A8EZ39"/>
<protein>
    <recommendedName>
        <fullName evidence="2">BON domain-containing protein</fullName>
    </recommendedName>
</protein>
<reference evidence="4" key="1">
    <citation type="submission" date="2007-09" db="EMBL/GenBank/DDBJ databases">
        <title>Complete genome sequence of Rickettsia canadensis.</title>
        <authorList>
            <person name="Madan A."/>
            <person name="Fahey J."/>
            <person name="Helton E."/>
            <person name="Ketteman M."/>
            <person name="Madan A."/>
            <person name="Rodrigues S."/>
            <person name="Sanchez A."/>
            <person name="Whiting M."/>
            <person name="Dasch G."/>
            <person name="Eremeeva M."/>
        </authorList>
    </citation>
    <scope>NUCLEOTIDE SEQUENCE [LARGE SCALE GENOMIC DNA]</scope>
    <source>
        <strain evidence="4">McKiel</strain>
    </source>
</reference>
<dbReference type="Proteomes" id="UP000007056">
    <property type="component" value="Chromosome"/>
</dbReference>
<sequence length="259" mass="29169">MIYIKNILYFLHNLSYKEEFERNTSPCTLAYIDNHTDASTGLTYKLPLKAGYPRSLLRILIFIALSFNLSACLPTIFTVATTTGIVASKDQPMSQTLNDSRISAGIKTDLVKNNFRDLGAKIKVTVSQGRVLLTGNIQKELDALKAVNIAWNQKGVKEVINELKVNKNSNHFDLAQYTKDCMITTQIKAKNLVRKDIKFANYTIITIDNIVYLFGVARSEEELEKLASIASKIKGVEKVVCYAKIMDNFNKHEDYDTTP</sequence>
<feature type="transmembrane region" description="Helical" evidence="1">
    <location>
        <begin position="55"/>
        <end position="77"/>
    </location>
</feature>
<evidence type="ECO:0000313" key="3">
    <source>
        <dbReference type="EMBL" id="ABV73622.1"/>
    </source>
</evidence>
<dbReference type="eggNOG" id="COG1565">
    <property type="taxonomic scope" value="Bacteria"/>
</dbReference>
<dbReference type="Pfam" id="PF04972">
    <property type="entry name" value="BON"/>
    <property type="match status" value="2"/>
</dbReference>
<gene>
    <name evidence="3" type="ordered locus">A1E_03435</name>
</gene>
<keyword evidence="1" id="KW-0812">Transmembrane</keyword>
<dbReference type="KEGG" id="rcm:A1E_03435"/>
<feature type="domain" description="BON" evidence="2">
    <location>
        <begin position="179"/>
        <end position="247"/>
    </location>
</feature>
<keyword evidence="1" id="KW-0472">Membrane</keyword>
<keyword evidence="1" id="KW-1133">Transmembrane helix</keyword>
<feature type="domain" description="BON" evidence="2">
    <location>
        <begin position="98"/>
        <end position="167"/>
    </location>
</feature>